<keyword evidence="5" id="KW-0326">Glycosidase</keyword>
<dbReference type="PANTHER" id="PTHR30480:SF13">
    <property type="entry name" value="BETA-HEXOSAMINIDASE"/>
    <property type="match status" value="1"/>
</dbReference>
<dbReference type="InterPro" id="IPR050226">
    <property type="entry name" value="NagZ_Beta-hexosaminidase"/>
</dbReference>
<dbReference type="GO" id="GO:0004563">
    <property type="term" value="F:beta-N-acetylhexosaminidase activity"/>
    <property type="evidence" value="ECO:0007669"/>
    <property type="project" value="UniProtKB-EC"/>
</dbReference>
<dbReference type="Pfam" id="PF00933">
    <property type="entry name" value="Glyco_hydro_3"/>
    <property type="match status" value="1"/>
</dbReference>
<keyword evidence="8" id="KW-1185">Reference proteome</keyword>
<comment type="catalytic activity">
    <reaction evidence="1">
        <text>Hydrolysis of terminal non-reducing N-acetyl-D-hexosamine residues in N-acetyl-beta-D-hexosaminides.</text>
        <dbReference type="EC" id="3.2.1.52"/>
    </reaction>
</comment>
<comment type="caution">
    <text evidence="7">The sequence shown here is derived from an EMBL/GenBank/DDBJ whole genome shotgun (WGS) entry which is preliminary data.</text>
</comment>
<sequence length="597" mass="66201">MSEDHSIEKILDAMSLEQKIGQCVVVGMSGSIPSNALRESIERYHCGGIRLSPFTRMFRYFTDSKAKKQELGDDFVPSMQKIADPGTPPYCTPEQYAEMLNGLRELASRRNPAIPLHMVIDQENDTSKDLSRGGVVQFPSCMGLVAGGSLDVARDVARSVAIQMKASGLDMIHSPVVDVNINPNNPEIGFRAFSDDPEVVAEYAIAMLQGYQEGGVIAAAKHFPGRGDSATDAHHACPILDVSRERLHAVDLLPYKRLIEAGLDSIMIAHCIYPQIDPDHISTVSRKVVTGLLREELGFEGLITSDSITMGALIDRYGIGEACARALDAGIDTILMKAENQWRGEMFYTIRKWVEDGRINSDELDDKVRRVLRAKMKYGLFEKHGKVDASQAATPYKDEVIIETSKVAAQNAILVPKDDFGVLPLDRNKKVLLINQQNSIKSPHDLWDHPALFSQIMEEDWPRLQTYETKFSSTPEQDKAVVEFVEANDYDVIFCTNFYDRQAKPNSYVKTLIDKGYPVLLMTNTPYCINEVGGLIPSAGSVILNMNLTPEGLRTAKKVIFGELKPKGKWPISNYNPFKTEEESLATAPAGSMIPVK</sequence>
<dbReference type="InterPro" id="IPR017853">
    <property type="entry name" value="GH"/>
</dbReference>
<evidence type="ECO:0000256" key="2">
    <source>
        <dbReference type="ARBA" id="ARBA00005336"/>
    </source>
</evidence>
<evidence type="ECO:0000256" key="1">
    <source>
        <dbReference type="ARBA" id="ARBA00001231"/>
    </source>
</evidence>
<accession>A0A317ZIB1</accession>
<dbReference type="InParanoid" id="A0A317ZIB1"/>
<evidence type="ECO:0000256" key="5">
    <source>
        <dbReference type="ARBA" id="ARBA00023295"/>
    </source>
</evidence>
<dbReference type="GO" id="GO:0009254">
    <property type="term" value="P:peptidoglycan turnover"/>
    <property type="evidence" value="ECO:0007669"/>
    <property type="project" value="TreeGrafter"/>
</dbReference>
<dbReference type="InterPro" id="IPR036881">
    <property type="entry name" value="Glyco_hydro_3_C_sf"/>
</dbReference>
<keyword evidence="4" id="KW-0378">Hydrolase</keyword>
<dbReference type="Gene3D" id="3.40.50.1700">
    <property type="entry name" value="Glycoside hydrolase family 3 C-terminal domain"/>
    <property type="match status" value="1"/>
</dbReference>
<dbReference type="EMBL" id="QHJQ01000008">
    <property type="protein sequence ID" value="PXA03509.1"/>
    <property type="molecule type" value="Genomic_DNA"/>
</dbReference>
<comment type="similarity">
    <text evidence="2">Belongs to the glycosyl hydrolase 3 family.</text>
</comment>
<organism evidence="7 8">
    <name type="scientific">Coraliomargarita sinensis</name>
    <dbReference type="NCBI Taxonomy" id="2174842"/>
    <lineage>
        <taxon>Bacteria</taxon>
        <taxon>Pseudomonadati</taxon>
        <taxon>Verrucomicrobiota</taxon>
        <taxon>Opitutia</taxon>
        <taxon>Puniceicoccales</taxon>
        <taxon>Coraliomargaritaceae</taxon>
        <taxon>Coraliomargarita</taxon>
    </lineage>
</organism>
<dbReference type="EC" id="3.2.1.52" evidence="3"/>
<dbReference type="FunCoup" id="A0A317ZIB1">
    <property type="interactions" value="117"/>
</dbReference>
<evidence type="ECO:0000256" key="4">
    <source>
        <dbReference type="ARBA" id="ARBA00022801"/>
    </source>
</evidence>
<dbReference type="SUPFAM" id="SSF51445">
    <property type="entry name" value="(Trans)glycosidases"/>
    <property type="match status" value="1"/>
</dbReference>
<dbReference type="Proteomes" id="UP000247099">
    <property type="component" value="Unassembled WGS sequence"/>
</dbReference>
<dbReference type="PANTHER" id="PTHR30480">
    <property type="entry name" value="BETA-HEXOSAMINIDASE-RELATED"/>
    <property type="match status" value="1"/>
</dbReference>
<dbReference type="RefSeq" id="WP_110131509.1">
    <property type="nucleotide sequence ID" value="NZ_QHJQ01000008.1"/>
</dbReference>
<dbReference type="OrthoDB" id="9805821at2"/>
<reference evidence="7 8" key="1">
    <citation type="submission" date="2018-05" db="EMBL/GenBank/DDBJ databases">
        <title>Coraliomargarita sinensis sp. nov., isolated from a marine solar saltern.</title>
        <authorList>
            <person name="Zhou L.Y."/>
        </authorList>
    </citation>
    <scope>NUCLEOTIDE SEQUENCE [LARGE SCALE GENOMIC DNA]</scope>
    <source>
        <strain evidence="7 8">WN38</strain>
    </source>
</reference>
<evidence type="ECO:0000313" key="7">
    <source>
        <dbReference type="EMBL" id="PXA03509.1"/>
    </source>
</evidence>
<dbReference type="Gene3D" id="3.20.20.300">
    <property type="entry name" value="Glycoside hydrolase, family 3, N-terminal domain"/>
    <property type="match status" value="1"/>
</dbReference>
<name>A0A317ZIB1_9BACT</name>
<protein>
    <recommendedName>
        <fullName evidence="3">beta-N-acetylhexosaminidase</fullName>
        <ecNumber evidence="3">3.2.1.52</ecNumber>
    </recommendedName>
</protein>
<dbReference type="InterPro" id="IPR036962">
    <property type="entry name" value="Glyco_hydro_3_N_sf"/>
</dbReference>
<gene>
    <name evidence="7" type="ORF">DDZ13_11020</name>
</gene>
<evidence type="ECO:0000259" key="6">
    <source>
        <dbReference type="Pfam" id="PF00933"/>
    </source>
</evidence>
<proteinExistence type="inferred from homology"/>
<dbReference type="AlphaFoldDB" id="A0A317ZIB1"/>
<dbReference type="GO" id="GO:0005975">
    <property type="term" value="P:carbohydrate metabolic process"/>
    <property type="evidence" value="ECO:0007669"/>
    <property type="project" value="InterPro"/>
</dbReference>
<dbReference type="InterPro" id="IPR001764">
    <property type="entry name" value="Glyco_hydro_3_N"/>
</dbReference>
<evidence type="ECO:0000313" key="8">
    <source>
        <dbReference type="Proteomes" id="UP000247099"/>
    </source>
</evidence>
<evidence type="ECO:0000256" key="3">
    <source>
        <dbReference type="ARBA" id="ARBA00012663"/>
    </source>
</evidence>
<feature type="domain" description="Glycoside hydrolase family 3 N-terminal" evidence="6">
    <location>
        <begin position="16"/>
        <end position="373"/>
    </location>
</feature>